<accession>A0ABN9TJX2</accession>
<proteinExistence type="predicted"/>
<protein>
    <recommendedName>
        <fullName evidence="4">RRM domain-containing protein</fullName>
    </recommendedName>
</protein>
<gene>
    <name evidence="2" type="ORF">PCOR1329_LOCUS39820</name>
</gene>
<feature type="region of interest" description="Disordered" evidence="1">
    <location>
        <begin position="197"/>
        <end position="240"/>
    </location>
</feature>
<dbReference type="EMBL" id="CAUYUJ010014811">
    <property type="protein sequence ID" value="CAK0846267.1"/>
    <property type="molecule type" value="Genomic_DNA"/>
</dbReference>
<dbReference type="InterPro" id="IPR035979">
    <property type="entry name" value="RBD_domain_sf"/>
</dbReference>
<name>A0ABN9TJX2_9DINO</name>
<reference evidence="2" key="1">
    <citation type="submission" date="2023-10" db="EMBL/GenBank/DDBJ databases">
        <authorList>
            <person name="Chen Y."/>
            <person name="Shah S."/>
            <person name="Dougan E. K."/>
            <person name="Thang M."/>
            <person name="Chan C."/>
        </authorList>
    </citation>
    <scope>NUCLEOTIDE SEQUENCE [LARGE SCALE GENOMIC DNA]</scope>
</reference>
<sequence>MERIRRWAADVSSPTEVTLFLRKLPEGCTTAKLMNWADMCGLEGTYDFVHLPRRRHGFINFSGTDPALRFQEALRNSPGVSVSHSTTQGLELLMARFLHGRQRHAQPAHALPFVRQLWRWGGFYPTDAVLTSLLAPSSRQVPLPMWLGAAPAAAWHRPAAHDACAHELLAAPPVPRQAHDAPGGGVLRGAPRFSPCARQAASAGRAPPPGPAVAGALTEVPAGRGEGAGSGAAGRAPGPAARRAAAAAEHASLGRARCALWPGEAAGAWCGGEGAAAWGGQVPRGAWAAAAPLGRLPSGFTLVQRLNL</sequence>
<keyword evidence="3" id="KW-1185">Reference proteome</keyword>
<evidence type="ECO:0000313" key="2">
    <source>
        <dbReference type="EMBL" id="CAK0846267.1"/>
    </source>
</evidence>
<evidence type="ECO:0000256" key="1">
    <source>
        <dbReference type="SAM" id="MobiDB-lite"/>
    </source>
</evidence>
<dbReference type="SUPFAM" id="SSF54928">
    <property type="entry name" value="RNA-binding domain, RBD"/>
    <property type="match status" value="1"/>
</dbReference>
<organism evidence="2 3">
    <name type="scientific">Prorocentrum cordatum</name>
    <dbReference type="NCBI Taxonomy" id="2364126"/>
    <lineage>
        <taxon>Eukaryota</taxon>
        <taxon>Sar</taxon>
        <taxon>Alveolata</taxon>
        <taxon>Dinophyceae</taxon>
        <taxon>Prorocentrales</taxon>
        <taxon>Prorocentraceae</taxon>
        <taxon>Prorocentrum</taxon>
    </lineage>
</organism>
<evidence type="ECO:0000313" key="3">
    <source>
        <dbReference type="Proteomes" id="UP001189429"/>
    </source>
</evidence>
<comment type="caution">
    <text evidence="2">The sequence shown here is derived from an EMBL/GenBank/DDBJ whole genome shotgun (WGS) entry which is preliminary data.</text>
</comment>
<evidence type="ECO:0008006" key="4">
    <source>
        <dbReference type="Google" id="ProtNLM"/>
    </source>
</evidence>
<dbReference type="Proteomes" id="UP001189429">
    <property type="component" value="Unassembled WGS sequence"/>
</dbReference>